<feature type="transmembrane region" description="Helical" evidence="4">
    <location>
        <begin position="6"/>
        <end position="24"/>
    </location>
</feature>
<evidence type="ECO:0000256" key="2">
    <source>
        <dbReference type="ARBA" id="ARBA00023125"/>
    </source>
</evidence>
<dbReference type="InterPro" id="IPR018060">
    <property type="entry name" value="HTH_AraC"/>
</dbReference>
<evidence type="ECO:0000259" key="5">
    <source>
        <dbReference type="PROSITE" id="PS01124"/>
    </source>
</evidence>
<gene>
    <name evidence="6" type="ORF">SG34_012855</name>
</gene>
<feature type="transmembrane region" description="Helical" evidence="4">
    <location>
        <begin position="60"/>
        <end position="85"/>
    </location>
</feature>
<keyword evidence="3" id="KW-0804">Transcription</keyword>
<evidence type="ECO:0000256" key="3">
    <source>
        <dbReference type="ARBA" id="ARBA00023163"/>
    </source>
</evidence>
<dbReference type="Gene3D" id="1.10.10.60">
    <property type="entry name" value="Homeodomain-like"/>
    <property type="match status" value="2"/>
</dbReference>
<organism evidence="6 7">
    <name type="scientific">Thalassomonas viridans</name>
    <dbReference type="NCBI Taxonomy" id="137584"/>
    <lineage>
        <taxon>Bacteria</taxon>
        <taxon>Pseudomonadati</taxon>
        <taxon>Pseudomonadota</taxon>
        <taxon>Gammaproteobacteria</taxon>
        <taxon>Alteromonadales</taxon>
        <taxon>Colwelliaceae</taxon>
        <taxon>Thalassomonas</taxon>
    </lineage>
</organism>
<feature type="transmembrane region" description="Helical" evidence="4">
    <location>
        <begin position="136"/>
        <end position="154"/>
    </location>
</feature>
<sequence length="370" mass="41875">MHILQQYLHAIGSFNSLLLGIILLIGRGPLNSNKLLAAWCFLLSIYTATPLVLFNSESVFPFYLVGWSLWAPATFGALLYLYLASSIKERRFQLRDLVFFTPFIACLLLNIDFLIATEEEINRFRAVGAEFGFSRLISQIIVFGQAFFFIGLSVKMVTSINKQASANFTSFNPQIFNILAFILFLHLGMWILELSSTLVGGSFGLTMLSDMAFVLFICFLSLFHWKSPKYFIIEEINSIDEIKQKSSDSSPELDEDARQAVFEEIKAYMENHQPYLDSDMNLPAFAEQLGLSKHLISEVINKEGGKNFHGFVNEYRINQVCSLLKSEPGHIKILDIALANGFSSKSTFNNVFKLLVGKTPSQYRNEVKQL</sequence>
<keyword evidence="2" id="KW-0238">DNA-binding</keyword>
<keyword evidence="4" id="KW-0812">Transmembrane</keyword>
<name>A0AAE9Z7X4_9GAMM</name>
<dbReference type="KEGG" id="tvd:SG34_012855"/>
<dbReference type="Pfam" id="PF12833">
    <property type="entry name" value="HTH_18"/>
    <property type="match status" value="1"/>
</dbReference>
<dbReference type="InterPro" id="IPR009057">
    <property type="entry name" value="Homeodomain-like_sf"/>
</dbReference>
<dbReference type="PANTHER" id="PTHR43280">
    <property type="entry name" value="ARAC-FAMILY TRANSCRIPTIONAL REGULATOR"/>
    <property type="match status" value="1"/>
</dbReference>
<dbReference type="EMBL" id="CP059733">
    <property type="protein sequence ID" value="WDE07700.1"/>
    <property type="molecule type" value="Genomic_DNA"/>
</dbReference>
<feature type="transmembrane region" description="Helical" evidence="4">
    <location>
        <begin position="36"/>
        <end position="54"/>
    </location>
</feature>
<accession>A0AAE9Z7X4</accession>
<dbReference type="SMART" id="SM00342">
    <property type="entry name" value="HTH_ARAC"/>
    <property type="match status" value="1"/>
</dbReference>
<dbReference type="PRINTS" id="PR00032">
    <property type="entry name" value="HTHARAC"/>
</dbReference>
<keyword evidence="7" id="KW-1185">Reference proteome</keyword>
<keyword evidence="4" id="KW-1133">Transmembrane helix</keyword>
<keyword evidence="1" id="KW-0805">Transcription regulation</keyword>
<evidence type="ECO:0000313" key="6">
    <source>
        <dbReference type="EMBL" id="WDE07700.1"/>
    </source>
</evidence>
<evidence type="ECO:0000256" key="4">
    <source>
        <dbReference type="SAM" id="Phobius"/>
    </source>
</evidence>
<dbReference type="RefSeq" id="WP_044839162.1">
    <property type="nucleotide sequence ID" value="NZ_CP059733.1"/>
</dbReference>
<feature type="transmembrane region" description="Helical" evidence="4">
    <location>
        <begin position="175"/>
        <end position="192"/>
    </location>
</feature>
<protein>
    <submittedName>
        <fullName evidence="6">Helix-turn-helix transcriptional regulator</fullName>
    </submittedName>
</protein>
<dbReference type="InterPro" id="IPR018062">
    <property type="entry name" value="HTH_AraC-typ_CS"/>
</dbReference>
<feature type="transmembrane region" description="Helical" evidence="4">
    <location>
        <begin position="198"/>
        <end position="223"/>
    </location>
</feature>
<reference evidence="6 7" key="1">
    <citation type="journal article" date="2015" name="Genome Announc.">
        <title>Draft Genome Sequences of Marine Isolates of Thalassomonas viridans and Thalassomonas actiniarum.</title>
        <authorList>
            <person name="Olonade I."/>
            <person name="van Zyl L.J."/>
            <person name="Trindade M."/>
        </authorList>
    </citation>
    <scope>NUCLEOTIDE SEQUENCE [LARGE SCALE GENOMIC DNA]</scope>
    <source>
        <strain evidence="6 7">XOM25</strain>
    </source>
</reference>
<evidence type="ECO:0000256" key="1">
    <source>
        <dbReference type="ARBA" id="ARBA00023015"/>
    </source>
</evidence>
<dbReference type="AlphaFoldDB" id="A0AAE9Z7X4"/>
<dbReference type="InterPro" id="IPR020449">
    <property type="entry name" value="Tscrpt_reg_AraC-type_HTH"/>
</dbReference>
<feature type="transmembrane region" description="Helical" evidence="4">
    <location>
        <begin position="97"/>
        <end position="116"/>
    </location>
</feature>
<dbReference type="PROSITE" id="PS00041">
    <property type="entry name" value="HTH_ARAC_FAMILY_1"/>
    <property type="match status" value="1"/>
</dbReference>
<dbReference type="SUPFAM" id="SSF46689">
    <property type="entry name" value="Homeodomain-like"/>
    <property type="match status" value="1"/>
</dbReference>
<dbReference type="Proteomes" id="UP000032352">
    <property type="component" value="Chromosome"/>
</dbReference>
<keyword evidence="4" id="KW-0472">Membrane</keyword>
<dbReference type="PANTHER" id="PTHR43280:SF29">
    <property type="entry name" value="ARAC-FAMILY TRANSCRIPTIONAL REGULATOR"/>
    <property type="match status" value="1"/>
</dbReference>
<feature type="domain" description="HTH araC/xylS-type" evidence="5">
    <location>
        <begin position="263"/>
        <end position="366"/>
    </location>
</feature>
<dbReference type="GO" id="GO:0003700">
    <property type="term" value="F:DNA-binding transcription factor activity"/>
    <property type="evidence" value="ECO:0007669"/>
    <property type="project" value="InterPro"/>
</dbReference>
<dbReference type="PROSITE" id="PS01124">
    <property type="entry name" value="HTH_ARAC_FAMILY_2"/>
    <property type="match status" value="1"/>
</dbReference>
<dbReference type="GO" id="GO:0043565">
    <property type="term" value="F:sequence-specific DNA binding"/>
    <property type="evidence" value="ECO:0007669"/>
    <property type="project" value="InterPro"/>
</dbReference>
<evidence type="ECO:0000313" key="7">
    <source>
        <dbReference type="Proteomes" id="UP000032352"/>
    </source>
</evidence>
<proteinExistence type="predicted"/>
<reference evidence="6 7" key="2">
    <citation type="journal article" date="2022" name="Mar. Drugs">
        <title>Bioassay-Guided Fractionation Leads to the Detection of Cholic Acid Generated by the Rare Thalassomonas sp.</title>
        <authorList>
            <person name="Pheiffer F."/>
            <person name="Schneider Y.K."/>
            <person name="Hansen E.H."/>
            <person name="Andersen J.H."/>
            <person name="Isaksson J."/>
            <person name="Busche T."/>
            <person name="R C."/>
            <person name="Kalinowski J."/>
            <person name="Zyl L.V."/>
            <person name="Trindade M."/>
        </authorList>
    </citation>
    <scope>NUCLEOTIDE SEQUENCE [LARGE SCALE GENOMIC DNA]</scope>
    <source>
        <strain evidence="6 7">XOM25</strain>
    </source>
</reference>